<accession>A0ABS6WEX1</accession>
<proteinExistence type="predicted"/>
<dbReference type="CDD" id="cd04301">
    <property type="entry name" value="NAT_SF"/>
    <property type="match status" value="1"/>
</dbReference>
<evidence type="ECO:0000259" key="3">
    <source>
        <dbReference type="PROSITE" id="PS51186"/>
    </source>
</evidence>
<organism evidence="4 5">
    <name type="scientific">Bifidobacterium miconis</name>
    <dbReference type="NCBI Taxonomy" id="2834435"/>
    <lineage>
        <taxon>Bacteria</taxon>
        <taxon>Bacillati</taxon>
        <taxon>Actinomycetota</taxon>
        <taxon>Actinomycetes</taxon>
        <taxon>Bifidobacteriales</taxon>
        <taxon>Bifidobacteriaceae</taxon>
        <taxon>Bifidobacterium</taxon>
    </lineage>
</organism>
<dbReference type="EMBL" id="JAHBBH010000014">
    <property type="protein sequence ID" value="MBW3092588.1"/>
    <property type="molecule type" value="Genomic_DNA"/>
</dbReference>
<keyword evidence="2" id="KW-0012">Acyltransferase</keyword>
<keyword evidence="1" id="KW-0808">Transferase</keyword>
<dbReference type="InterPro" id="IPR050832">
    <property type="entry name" value="Bact_Acetyltransf"/>
</dbReference>
<reference evidence="4 5" key="1">
    <citation type="submission" date="2021-05" db="EMBL/GenBank/DDBJ databases">
        <title>Phylogenetic classification of ten novel species belonging to the genus Bifidobacterium comprising B. colchicus sp. nov., B. abeli sp. nov., B. bicoloris sp. nov., B. guerezis sp. nov., B. rosaliae sp. nov., B. santillanensis sp. nov., B. argentati sp. nov., B. amazzoni sp. nov., B. pluviali sp. nov., and B. pinnaculum sp. nov.</title>
        <authorList>
            <person name="Lugli G.A."/>
            <person name="Ruiz Garcia L."/>
            <person name="Margolles A."/>
            <person name="Ventura M."/>
        </authorList>
    </citation>
    <scope>NUCLEOTIDE SEQUENCE [LARGE SCALE GENOMIC DNA]</scope>
    <source>
        <strain evidence="4 5">82T10</strain>
    </source>
</reference>
<evidence type="ECO:0000313" key="5">
    <source>
        <dbReference type="Proteomes" id="UP000700815"/>
    </source>
</evidence>
<feature type="domain" description="N-acetyltransferase" evidence="3">
    <location>
        <begin position="3"/>
        <end position="162"/>
    </location>
</feature>
<dbReference type="InterPro" id="IPR000182">
    <property type="entry name" value="GNAT_dom"/>
</dbReference>
<dbReference type="Pfam" id="PF00583">
    <property type="entry name" value="Acetyltransf_1"/>
    <property type="match status" value="1"/>
</dbReference>
<keyword evidence="5" id="KW-1185">Reference proteome</keyword>
<sequence length="162" mass="18345">MTMSIAPIEPRWFEEKAEVQSQTWRELNQGKIPQEIVDVITPQFALKLTEAHAKDPNQVVLVALDDDHVIGFAELLRTPRPPIDRPEAAELASLYVVADRHRQGVGRMLVEAGKQAVGNDRLVLWVVGFNDNAQDFYRHIGFHETGLVQTEDMGPELEMTNY</sequence>
<name>A0ABS6WEX1_9BIFI</name>
<evidence type="ECO:0000256" key="1">
    <source>
        <dbReference type="ARBA" id="ARBA00022679"/>
    </source>
</evidence>
<dbReference type="PANTHER" id="PTHR43877">
    <property type="entry name" value="AMINOALKYLPHOSPHONATE N-ACETYLTRANSFERASE-RELATED-RELATED"/>
    <property type="match status" value="1"/>
</dbReference>
<comment type="caution">
    <text evidence="4">The sequence shown here is derived from an EMBL/GenBank/DDBJ whole genome shotgun (WGS) entry which is preliminary data.</text>
</comment>
<evidence type="ECO:0000256" key="2">
    <source>
        <dbReference type="ARBA" id="ARBA00023315"/>
    </source>
</evidence>
<dbReference type="PROSITE" id="PS51186">
    <property type="entry name" value="GNAT"/>
    <property type="match status" value="1"/>
</dbReference>
<dbReference type="Proteomes" id="UP000700815">
    <property type="component" value="Unassembled WGS sequence"/>
</dbReference>
<gene>
    <name evidence="4" type="ORF">KIH79_06435</name>
</gene>
<dbReference type="RefSeq" id="WP_219058656.1">
    <property type="nucleotide sequence ID" value="NZ_JAHBBH010000014.1"/>
</dbReference>
<evidence type="ECO:0000313" key="4">
    <source>
        <dbReference type="EMBL" id="MBW3092588.1"/>
    </source>
</evidence>
<protein>
    <submittedName>
        <fullName evidence="4">GNAT family N-acetyltransferase</fullName>
    </submittedName>
</protein>